<feature type="domain" description="Band 3 cytoplasmic" evidence="17">
    <location>
        <begin position="115"/>
        <end position="432"/>
    </location>
</feature>
<evidence type="ECO:0000259" key="16">
    <source>
        <dbReference type="Pfam" id="PF00955"/>
    </source>
</evidence>
<reference evidence="18" key="3">
    <citation type="submission" date="2025-09" db="UniProtKB">
        <authorList>
            <consortium name="Ensembl"/>
        </authorList>
    </citation>
    <scope>IDENTIFICATION</scope>
    <source>
        <strain evidence="18">Brown Norway</strain>
    </source>
</reference>
<feature type="transmembrane region" description="Helical" evidence="14">
    <location>
        <begin position="539"/>
        <end position="558"/>
    </location>
</feature>
<accession>A0A8L2QV99</accession>
<feature type="compositionally biased region" description="Polar residues" evidence="15">
    <location>
        <begin position="260"/>
        <end position="273"/>
    </location>
</feature>
<keyword evidence="11" id="KW-1015">Disulfide bond</keyword>
<feature type="transmembrane region" description="Helical" evidence="14">
    <location>
        <begin position="937"/>
        <end position="956"/>
    </location>
</feature>
<evidence type="ECO:0000256" key="7">
    <source>
        <dbReference type="ARBA" id="ARBA00022989"/>
    </source>
</evidence>
<keyword evidence="13" id="KW-0739">Sodium transport</keyword>
<dbReference type="InterPro" id="IPR003024">
    <property type="entry name" value="Na/HCO3_transpt"/>
</dbReference>
<keyword evidence="4 14" id="KW-0813">Transport</keyword>
<feature type="compositionally biased region" description="Basic residues" evidence="15">
    <location>
        <begin position="60"/>
        <end position="77"/>
    </location>
</feature>
<dbReference type="Proteomes" id="UP000002494">
    <property type="component" value="Chromosome 15"/>
</dbReference>
<dbReference type="AlphaFoldDB" id="A0A8L2QV99"/>
<dbReference type="RGD" id="621208">
    <property type="gene designation" value="Slc4a7"/>
</dbReference>
<dbReference type="Pfam" id="PF00955">
    <property type="entry name" value="HCO3_cotransp"/>
    <property type="match status" value="1"/>
</dbReference>
<evidence type="ECO:0000259" key="17">
    <source>
        <dbReference type="Pfam" id="PF07565"/>
    </source>
</evidence>
<feature type="domain" description="Bicarbonate transporter-like transmembrane" evidence="16">
    <location>
        <begin position="481"/>
        <end position="1040"/>
    </location>
</feature>
<keyword evidence="7 14" id="KW-1133">Transmembrane helix</keyword>
<evidence type="ECO:0000313" key="18">
    <source>
        <dbReference type="Ensembl" id="ENSRNOP00000063542.4"/>
    </source>
</evidence>
<dbReference type="PANTHER" id="PTHR11453:SF105">
    <property type="entry name" value="SODIUM BICARBONATE COTRANSPORTER 3"/>
    <property type="match status" value="1"/>
</dbReference>
<dbReference type="GeneTree" id="ENSGT00940000157045"/>
<keyword evidence="12" id="KW-0325">Glycoprotein</keyword>
<feature type="transmembrane region" description="Helical" evidence="14">
    <location>
        <begin position="510"/>
        <end position="532"/>
    </location>
</feature>
<comment type="subcellular location">
    <subcellularLocation>
        <location evidence="1">Apical cell membrane</location>
        <topology evidence="1">Multi-pass membrane protein</topology>
    </subcellularLocation>
    <subcellularLocation>
        <location evidence="2">Basolateral cell membrane</location>
        <topology evidence="2">Multi-pass membrane protein</topology>
    </subcellularLocation>
    <subcellularLocation>
        <location evidence="14">Membrane</location>
        <topology evidence="14">Multi-pass membrane protein</topology>
    </subcellularLocation>
</comment>
<keyword evidence="10 14" id="KW-0472">Membrane</keyword>
<dbReference type="GO" id="GO:0008509">
    <property type="term" value="F:monoatomic anion transmembrane transporter activity"/>
    <property type="evidence" value="ECO:0007669"/>
    <property type="project" value="InterPro"/>
</dbReference>
<dbReference type="FunFam" id="1.10.287.570:FF:000001">
    <property type="entry name" value="Anion exchange protein"/>
    <property type="match status" value="1"/>
</dbReference>
<sequence length="1151" mass="128890">MEADGAGEQMRPLLTRGPDEEAVVDLGKTSSTVNTKFEKEELESHRAVYVGVHVPFSKESRRRHRHRGHKHHHRRRKDKDSDKEDGRESPSYDTPSQRVQFILGTEDDDEEHIPHDLFTEMDELCYRDGEEYEWKETARWLKFEEDVEDGGDRWSKPYVATLSLHSLFELRSCILNGTVMLDMRASTLDEIADMVLDNMIASGQLDDSIRENVREALLKRHHHQNEKRFTSRIPLVRSFADIGKKHSDPHLLERNGILASPQSAPGNLDSSKSGEVKGNGSGGSRENSTVDFSKESASWHCSCGTLGVGLKRPAVDMNFMRKIPTGAEASNVLVGEVDFLERPIIAFVRLAPAVLLSGLTEVPVPTRFLFLLLGPAGKAPQYHEIGRSIATLMTDEIFHDVAYKAKDRNDLLSGIDEFLDQVTVLPPGEWDPSIRIEPPKSVPSQEKRKIPAFPNGSAPVSADPPKEADHHAGPELQRTGRLFGGLILDIKRKAPFFLSDFKDALSLQCLASILFLYCACMSPVITFGGLLGEATEGRISAIESLFGASLTGIAYSLFAGQPLTILGSTGPVLVFEKILFKFCRDYHLSYLSLRTSIGLWTSFLCIVLVATDASSLVCYITRFTEEAFAALICIIFIYEALEKLFHLGEIYAFNMHNNLDALTSYTCVCAEPSNPSNETVELWERKNVTAASISWANLTVSECKTFHGMFVGSACGPHGPYVPDVLFWCVVLFFTTFFLSSFLKQFKTKRYFPTKVRSTISDFAVFLTIVIMVAIDYLVGIPSPKLHVPEKFEPTDPSRGWIISPLGDNPWWTLLIAAVPALLCTILIFMDQQITAVIINRKEHKLKKGAGYHLDLLMVAVMLGVCSIMGLPWFVAATVLSISHVNSLKVESECSAPGEQPKFLGIREQRVTGLMIFILMGLSVFMTSVLKFIPMPVLYGVFLYMGVSSLKGIQFFDRIKLFGMPAKHQPDLIYLRYVPLWKVHVFTVVQLTCLVLLWVIKASAAAVVFPMMVLALVFVRKLMDLCFTKRELSWLDDLMPESKKKKEDDKKKKEKEEAERMLQGDGDTVHLPFERGSLLQIPVKTLKYSIDPSVVNISDEMAKTAQWKALSMNTENAKVTRPNMSPEKPVSVTINFEDEPSKKYMDAETSL</sequence>
<feature type="region of interest" description="Disordered" evidence="15">
    <location>
        <begin position="432"/>
        <end position="474"/>
    </location>
</feature>
<dbReference type="InterPro" id="IPR003020">
    <property type="entry name" value="HCO3_transpt_euk"/>
</dbReference>
<feature type="region of interest" description="Disordered" evidence="15">
    <location>
        <begin position="53"/>
        <end position="99"/>
    </location>
</feature>
<dbReference type="FunFam" id="3.40.930.10:FF:000001">
    <property type="entry name" value="Anion exchange protein"/>
    <property type="match status" value="1"/>
</dbReference>
<gene>
    <name evidence="18 20" type="primary">Slc4a7</name>
</gene>
<name>A0A8L2QV99_RAT</name>
<dbReference type="PRINTS" id="PR01231">
    <property type="entry name" value="HCO3TRNSPORT"/>
</dbReference>
<feature type="transmembrane region" description="Helical" evidence="14">
    <location>
        <begin position="627"/>
        <end position="645"/>
    </location>
</feature>
<evidence type="ECO:0000256" key="4">
    <source>
        <dbReference type="ARBA" id="ARBA00022448"/>
    </source>
</evidence>
<dbReference type="InterPro" id="IPR011531">
    <property type="entry name" value="HCO3_transpt-like_TM_dom"/>
</dbReference>
<feature type="transmembrane region" description="Helical" evidence="14">
    <location>
        <begin position="725"/>
        <end position="743"/>
    </location>
</feature>
<dbReference type="GO" id="GO:0005452">
    <property type="term" value="F:solute:inorganic anion antiporter activity"/>
    <property type="evidence" value="ECO:0007669"/>
    <property type="project" value="InterPro"/>
</dbReference>
<evidence type="ECO:0000313" key="19">
    <source>
        <dbReference type="Proteomes" id="UP000002494"/>
    </source>
</evidence>
<feature type="region of interest" description="Disordered" evidence="15">
    <location>
        <begin position="1"/>
        <end position="31"/>
    </location>
</feature>
<evidence type="ECO:0000256" key="8">
    <source>
        <dbReference type="ARBA" id="ARBA00023053"/>
    </source>
</evidence>
<evidence type="ECO:0000256" key="10">
    <source>
        <dbReference type="ARBA" id="ARBA00023136"/>
    </source>
</evidence>
<evidence type="ECO:0000256" key="5">
    <source>
        <dbReference type="ARBA" id="ARBA00022475"/>
    </source>
</evidence>
<keyword evidence="5" id="KW-1003">Cell membrane</keyword>
<dbReference type="NCBIfam" id="TIGR00834">
    <property type="entry name" value="ae"/>
    <property type="match status" value="1"/>
</dbReference>
<keyword evidence="8" id="KW-0915">Sodium</keyword>
<keyword evidence="9 14" id="KW-0406">Ion transport</keyword>
<evidence type="ECO:0000256" key="6">
    <source>
        <dbReference type="ARBA" id="ARBA00022692"/>
    </source>
</evidence>
<evidence type="ECO:0000256" key="14">
    <source>
        <dbReference type="RuleBase" id="RU362035"/>
    </source>
</evidence>
<evidence type="ECO:0000256" key="13">
    <source>
        <dbReference type="ARBA" id="ARBA00023201"/>
    </source>
</evidence>
<dbReference type="GO" id="GO:0015106">
    <property type="term" value="F:bicarbonate transmembrane transporter activity"/>
    <property type="evidence" value="ECO:0007669"/>
    <property type="project" value="UniProtKB-ARBA"/>
</dbReference>
<dbReference type="PANTHER" id="PTHR11453">
    <property type="entry name" value="ANION EXCHANGE PROTEIN"/>
    <property type="match status" value="1"/>
</dbReference>
<dbReference type="InterPro" id="IPR016152">
    <property type="entry name" value="PTrfase/Anion_transptr"/>
</dbReference>
<dbReference type="PRINTS" id="PR01232">
    <property type="entry name" value="NAHCO3TRSPRT"/>
</dbReference>
<keyword evidence="19" id="KW-1185">Reference proteome</keyword>
<feature type="transmembrane region" description="Helical" evidence="14">
    <location>
        <begin position="911"/>
        <end position="930"/>
    </location>
</feature>
<dbReference type="Gene3D" id="1.10.287.570">
    <property type="entry name" value="Helical hairpin bin"/>
    <property type="match status" value="1"/>
</dbReference>
<dbReference type="Gene3D" id="3.40.930.10">
    <property type="entry name" value="Mannitol-specific EII, Chain A"/>
    <property type="match status" value="1"/>
</dbReference>
<evidence type="ECO:0000256" key="1">
    <source>
        <dbReference type="ARBA" id="ARBA00004424"/>
    </source>
</evidence>
<feature type="transmembrane region" description="Helical" evidence="14">
    <location>
        <begin position="597"/>
        <end position="620"/>
    </location>
</feature>
<keyword evidence="6 14" id="KW-0812">Transmembrane</keyword>
<evidence type="ECO:0000256" key="2">
    <source>
        <dbReference type="ARBA" id="ARBA00004554"/>
    </source>
</evidence>
<evidence type="ECO:0000256" key="9">
    <source>
        <dbReference type="ARBA" id="ARBA00023065"/>
    </source>
</evidence>
<dbReference type="GO" id="GO:0016323">
    <property type="term" value="C:basolateral plasma membrane"/>
    <property type="evidence" value="ECO:0007669"/>
    <property type="project" value="UniProtKB-SubCell"/>
</dbReference>
<feature type="transmembrane region" description="Helical" evidence="14">
    <location>
        <begin position="995"/>
        <end position="1019"/>
    </location>
</feature>
<feature type="transmembrane region" description="Helical" evidence="14">
    <location>
        <begin position="763"/>
        <end position="781"/>
    </location>
</feature>
<dbReference type="GO" id="GO:0016324">
    <property type="term" value="C:apical plasma membrane"/>
    <property type="evidence" value="ECO:0007669"/>
    <property type="project" value="UniProtKB-SubCell"/>
</dbReference>
<dbReference type="Pfam" id="PF07565">
    <property type="entry name" value="Band_3_cyto"/>
    <property type="match status" value="1"/>
</dbReference>
<evidence type="ECO:0000256" key="11">
    <source>
        <dbReference type="ARBA" id="ARBA00023157"/>
    </source>
</evidence>
<reference evidence="18" key="1">
    <citation type="submission" date="2024-01" db="EMBL/GenBank/DDBJ databases">
        <title>GRCr8: a new rat reference genome assembly contstructed from accurate long reads and long range scaffolding.</title>
        <authorList>
            <person name="Doris P.A."/>
            <person name="Kalbfleisch T."/>
            <person name="Li K."/>
            <person name="Howe K."/>
            <person name="Wood J."/>
        </authorList>
    </citation>
    <scope>NUCLEOTIDE SEQUENCE [LARGE SCALE GENOMIC DNA]</scope>
    <source>
        <strain evidence="18">Brown Norway</strain>
    </source>
</reference>
<dbReference type="SUPFAM" id="SSF55804">
    <property type="entry name" value="Phoshotransferase/anion transport protein"/>
    <property type="match status" value="1"/>
</dbReference>
<feature type="compositionally biased region" description="Basic and acidic residues" evidence="15">
    <location>
        <begin position="78"/>
        <end position="90"/>
    </location>
</feature>
<dbReference type="Ensembl" id="ENSRNOT00000068171.5">
    <property type="protein sequence ID" value="ENSRNOP00000063542.4"/>
    <property type="gene ID" value="ENSRNOG00000005957.9"/>
</dbReference>
<feature type="transmembrane region" description="Helical" evidence="14">
    <location>
        <begin position="811"/>
        <end position="830"/>
    </location>
</feature>
<evidence type="ECO:0000256" key="15">
    <source>
        <dbReference type="SAM" id="MobiDB-lite"/>
    </source>
</evidence>
<reference evidence="18" key="2">
    <citation type="submission" date="2025-08" db="UniProtKB">
        <authorList>
            <consortium name="Ensembl"/>
        </authorList>
    </citation>
    <scope>IDENTIFICATION</scope>
    <source>
        <strain evidence="18">Brown Norway</strain>
    </source>
</reference>
<evidence type="ECO:0000313" key="20">
    <source>
        <dbReference type="RGD" id="621208"/>
    </source>
</evidence>
<feature type="transmembrane region" description="Helical" evidence="14">
    <location>
        <begin position="851"/>
        <end position="875"/>
    </location>
</feature>
<comment type="similarity">
    <text evidence="3 14">Belongs to the anion exchanger (TC 2.A.31) family.</text>
</comment>
<dbReference type="GO" id="GO:0015081">
    <property type="term" value="F:sodium ion transmembrane transporter activity"/>
    <property type="evidence" value="ECO:0007669"/>
    <property type="project" value="UniProtKB-ARBA"/>
</dbReference>
<evidence type="ECO:0000256" key="3">
    <source>
        <dbReference type="ARBA" id="ARBA00010993"/>
    </source>
</evidence>
<protein>
    <recommendedName>
        <fullName evidence="14">Anion exchange protein</fullName>
    </recommendedName>
</protein>
<proteinExistence type="inferred from homology"/>
<evidence type="ECO:0000256" key="12">
    <source>
        <dbReference type="ARBA" id="ARBA00023180"/>
    </source>
</evidence>
<organism evidence="18 19">
    <name type="scientific">Rattus norvegicus</name>
    <name type="common">Rat</name>
    <dbReference type="NCBI Taxonomy" id="10116"/>
    <lineage>
        <taxon>Eukaryota</taxon>
        <taxon>Metazoa</taxon>
        <taxon>Chordata</taxon>
        <taxon>Craniata</taxon>
        <taxon>Vertebrata</taxon>
        <taxon>Euteleostomi</taxon>
        <taxon>Mammalia</taxon>
        <taxon>Eutheria</taxon>
        <taxon>Euarchontoglires</taxon>
        <taxon>Glires</taxon>
        <taxon>Rodentia</taxon>
        <taxon>Myomorpha</taxon>
        <taxon>Muroidea</taxon>
        <taxon>Muridae</taxon>
        <taxon>Murinae</taxon>
        <taxon>Rattus</taxon>
    </lineage>
</organism>
<feature type="compositionally biased region" description="Basic and acidic residues" evidence="15">
    <location>
        <begin position="464"/>
        <end position="473"/>
    </location>
</feature>
<dbReference type="InterPro" id="IPR013769">
    <property type="entry name" value="Band3_cytoplasmic_dom"/>
</dbReference>
<feature type="region of interest" description="Disordered" evidence="15">
    <location>
        <begin position="254"/>
        <end position="291"/>
    </location>
</feature>